<feature type="domain" description="FAD-binding" evidence="7">
    <location>
        <begin position="19"/>
        <end position="365"/>
    </location>
</feature>
<dbReference type="Gene3D" id="3.50.50.60">
    <property type="entry name" value="FAD/NAD(P)-binding domain"/>
    <property type="match status" value="1"/>
</dbReference>
<evidence type="ECO:0000256" key="1">
    <source>
        <dbReference type="ARBA" id="ARBA00007992"/>
    </source>
</evidence>
<evidence type="ECO:0000256" key="5">
    <source>
        <dbReference type="ARBA" id="ARBA00023033"/>
    </source>
</evidence>
<dbReference type="PANTHER" id="PTHR13789:SF316">
    <property type="entry name" value="FAD-BINDING DOMAIN-CONTAINING PROTEIN"/>
    <property type="match status" value="1"/>
</dbReference>
<dbReference type="SUPFAM" id="SSF51905">
    <property type="entry name" value="FAD/NAD(P)-binding domain"/>
    <property type="match status" value="1"/>
</dbReference>
<dbReference type="EMBL" id="VNKQ01000011">
    <property type="protein sequence ID" value="KAG0648012.1"/>
    <property type="molecule type" value="Genomic_DNA"/>
</dbReference>
<dbReference type="GO" id="GO:0004497">
    <property type="term" value="F:monooxygenase activity"/>
    <property type="evidence" value="ECO:0007669"/>
    <property type="project" value="UniProtKB-KW"/>
</dbReference>
<comment type="similarity">
    <text evidence="1">Belongs to the paxM FAD-dependent monooxygenase family.</text>
</comment>
<organism evidence="8 9">
    <name type="scientific">Hyphodiscus hymeniophilus</name>
    <dbReference type="NCBI Taxonomy" id="353542"/>
    <lineage>
        <taxon>Eukaryota</taxon>
        <taxon>Fungi</taxon>
        <taxon>Dikarya</taxon>
        <taxon>Ascomycota</taxon>
        <taxon>Pezizomycotina</taxon>
        <taxon>Leotiomycetes</taxon>
        <taxon>Helotiales</taxon>
        <taxon>Hyphodiscaceae</taxon>
        <taxon>Hyphodiscus</taxon>
    </lineage>
</organism>
<dbReference type="PRINTS" id="PR00420">
    <property type="entry name" value="RNGMNOXGNASE"/>
</dbReference>
<evidence type="ECO:0000256" key="6">
    <source>
        <dbReference type="SAM" id="MobiDB-lite"/>
    </source>
</evidence>
<sequence>MFRTISQNWDPLVPKGESEGLSLALALHSHGIPSRIYELREPSFNEGGGLTLTPNALKILDLLGIYDIIKNEGYTFDRMVVKTDSNVKIAEHLVGNGKLFGYDAMRINRQKLMTTLREMVGARGISIEYGRKFSGIIAEDAGGVVFEFEDGSRESASVLIGADGIHSKVRQYLHPEVKPVYTGVMCLLSTADKSTFRFPDTDLYLPRFVAAKHGAFILVPQSPDGNTVAVMSHSQYPDTDRAGWDALRSSTDKLMAMQVHNKEEYPDFVQSVMENIQPETMSIWPYNTLPNLDTWTSPTRRVILLGDAAHAMPPASGQGAAQALEDAYSLSMLLSRASSQARYAASVEWWQAYRMERTRAVSELTQVLNDKRRPLASQRNPDADWRGREEGGERRQQGWLYMPNVHEDTLAWIEREEIRVDRPSL</sequence>
<reference evidence="8" key="1">
    <citation type="submission" date="2019-07" db="EMBL/GenBank/DDBJ databases">
        <title>Hyphodiscus hymeniophilus genome sequencing and assembly.</title>
        <authorList>
            <person name="Kramer G."/>
            <person name="Nodwell J."/>
        </authorList>
    </citation>
    <scope>NUCLEOTIDE SEQUENCE</scope>
    <source>
        <strain evidence="8">ATCC 34498</strain>
    </source>
</reference>
<comment type="caution">
    <text evidence="8">The sequence shown here is derived from an EMBL/GenBank/DDBJ whole genome shotgun (WGS) entry which is preliminary data.</text>
</comment>
<name>A0A9P7AW10_9HELO</name>
<evidence type="ECO:0000259" key="7">
    <source>
        <dbReference type="Pfam" id="PF01494"/>
    </source>
</evidence>
<keyword evidence="2" id="KW-0285">Flavoprotein</keyword>
<dbReference type="InterPro" id="IPR002938">
    <property type="entry name" value="FAD-bd"/>
</dbReference>
<dbReference type="Pfam" id="PF01494">
    <property type="entry name" value="FAD_binding_3"/>
    <property type="match status" value="1"/>
</dbReference>
<evidence type="ECO:0000313" key="8">
    <source>
        <dbReference type="EMBL" id="KAG0648012.1"/>
    </source>
</evidence>
<proteinExistence type="inferred from homology"/>
<evidence type="ECO:0000256" key="3">
    <source>
        <dbReference type="ARBA" id="ARBA00022827"/>
    </source>
</evidence>
<evidence type="ECO:0000313" key="9">
    <source>
        <dbReference type="Proteomes" id="UP000785200"/>
    </source>
</evidence>
<dbReference type="InterPro" id="IPR036188">
    <property type="entry name" value="FAD/NAD-bd_sf"/>
</dbReference>
<gene>
    <name evidence="8" type="ORF">D0Z07_5961</name>
</gene>
<dbReference type="InterPro" id="IPR050493">
    <property type="entry name" value="FAD-dep_Monooxygenase_BioMet"/>
</dbReference>
<evidence type="ECO:0000256" key="2">
    <source>
        <dbReference type="ARBA" id="ARBA00022630"/>
    </source>
</evidence>
<protein>
    <submittedName>
        <fullName evidence="8">FAD-dependent monooxygenase atA</fullName>
    </submittedName>
</protein>
<accession>A0A9P7AW10</accession>
<feature type="region of interest" description="Disordered" evidence="6">
    <location>
        <begin position="372"/>
        <end position="391"/>
    </location>
</feature>
<dbReference type="Proteomes" id="UP000785200">
    <property type="component" value="Unassembled WGS sequence"/>
</dbReference>
<keyword evidence="9" id="KW-1185">Reference proteome</keyword>
<keyword evidence="4" id="KW-0560">Oxidoreductase</keyword>
<dbReference type="OrthoDB" id="16820at2759"/>
<dbReference type="PANTHER" id="PTHR13789">
    <property type="entry name" value="MONOOXYGENASE"/>
    <property type="match status" value="1"/>
</dbReference>
<evidence type="ECO:0000256" key="4">
    <source>
        <dbReference type="ARBA" id="ARBA00023002"/>
    </source>
</evidence>
<keyword evidence="5 8" id="KW-0503">Monooxygenase</keyword>
<dbReference type="GO" id="GO:0071949">
    <property type="term" value="F:FAD binding"/>
    <property type="evidence" value="ECO:0007669"/>
    <property type="project" value="InterPro"/>
</dbReference>
<feature type="compositionally biased region" description="Basic and acidic residues" evidence="6">
    <location>
        <begin position="381"/>
        <end position="391"/>
    </location>
</feature>
<dbReference type="AlphaFoldDB" id="A0A9P7AW10"/>
<keyword evidence="3" id="KW-0274">FAD</keyword>